<evidence type="ECO:0000256" key="2">
    <source>
        <dbReference type="ARBA" id="ARBA00023235"/>
    </source>
</evidence>
<dbReference type="PROSITE" id="PS51464">
    <property type="entry name" value="SIS"/>
    <property type="match status" value="1"/>
</dbReference>
<dbReference type="RefSeq" id="WP_188428335.1">
    <property type="nucleotide sequence ID" value="NZ_BAABKH010000005.1"/>
</dbReference>
<keyword evidence="2 5" id="KW-0413">Isomerase</keyword>
<evidence type="ECO:0000313" key="6">
    <source>
        <dbReference type="Proteomes" id="UP000605670"/>
    </source>
</evidence>
<reference evidence="5" key="1">
    <citation type="journal article" date="2014" name="Int. J. Syst. Evol. Microbiol.">
        <title>Complete genome sequence of Corynebacterium casei LMG S-19264T (=DSM 44701T), isolated from a smear-ripened cheese.</title>
        <authorList>
            <consortium name="US DOE Joint Genome Institute (JGI-PGF)"/>
            <person name="Walter F."/>
            <person name="Albersmeier A."/>
            <person name="Kalinowski J."/>
            <person name="Ruckert C."/>
        </authorList>
    </citation>
    <scope>NUCLEOTIDE SEQUENCE</scope>
    <source>
        <strain evidence="5">CGMCC 1.12160</strain>
    </source>
</reference>
<dbReference type="InterPro" id="IPR001347">
    <property type="entry name" value="SIS_dom"/>
</dbReference>
<accession>A0A917BJD5</accession>
<gene>
    <name evidence="5" type="ORF">GCM10011366_08590</name>
</gene>
<dbReference type="AlphaFoldDB" id="A0A917BJD5"/>
<organism evidence="5 6">
    <name type="scientific">Ornithinimicrobium tianjinense</name>
    <dbReference type="NCBI Taxonomy" id="1195761"/>
    <lineage>
        <taxon>Bacteria</taxon>
        <taxon>Bacillati</taxon>
        <taxon>Actinomycetota</taxon>
        <taxon>Actinomycetes</taxon>
        <taxon>Micrococcales</taxon>
        <taxon>Ornithinimicrobiaceae</taxon>
        <taxon>Ornithinimicrobium</taxon>
    </lineage>
</organism>
<feature type="compositionally biased region" description="Basic and acidic residues" evidence="3">
    <location>
        <begin position="309"/>
        <end position="320"/>
    </location>
</feature>
<dbReference type="Gene3D" id="3.40.50.10490">
    <property type="entry name" value="Glucose-6-phosphate isomerase like protein, domain 1"/>
    <property type="match status" value="2"/>
</dbReference>
<sequence>MAPYIDEALLDDPEELSRKDSRATLRALASAGAQVREALTLAAEAGIDRLAEHDRPRSVLVAATGGSSIVADILELLAEPGSPVPVQARRNLPLPGWVGPLDLVVAVSLSGRAPGPLAVAAEAARRGASLLTVGADGSPLAEVCHRARGIHVGTGQATRTSSRTALWTLLTPVLVGADRLGLLDAPLPVLQQVADRLDERAEEMRPASEGFVNPAKLLAVQLAETVPVILGDGPLGGVAAARASAMLARTARVPAPFGELPDAASGIVACFDGPYAGLARSRPGTYDEGRIRLGDIDTSGWEPHHFAEPEGELMERRRGPAAESGTGGRDIFADPFLDGPAAPRLGLLMLRDAPVTPPTPASVEAETLTDAVLTTAREAGVTVMEVRAGPGEHVVRLADHLAVVDFTATYLAIGLGLDPSVSPHVADLRDRTR</sequence>
<dbReference type="GO" id="GO:0097367">
    <property type="term" value="F:carbohydrate derivative binding"/>
    <property type="evidence" value="ECO:0007669"/>
    <property type="project" value="InterPro"/>
</dbReference>
<dbReference type="EMBL" id="BMEM01000001">
    <property type="protein sequence ID" value="GGF43024.1"/>
    <property type="molecule type" value="Genomic_DNA"/>
</dbReference>
<dbReference type="Proteomes" id="UP000605670">
    <property type="component" value="Unassembled WGS sequence"/>
</dbReference>
<keyword evidence="6" id="KW-1185">Reference proteome</keyword>
<evidence type="ECO:0000256" key="1">
    <source>
        <dbReference type="ARBA" id="ARBA00010523"/>
    </source>
</evidence>
<comment type="similarity">
    <text evidence="1">Belongs to the PGI/PMI family.</text>
</comment>
<dbReference type="GO" id="GO:0004476">
    <property type="term" value="F:mannose-6-phosphate isomerase activity"/>
    <property type="evidence" value="ECO:0007669"/>
    <property type="project" value="InterPro"/>
</dbReference>
<name>A0A917BJD5_9MICO</name>
<evidence type="ECO:0000256" key="3">
    <source>
        <dbReference type="SAM" id="MobiDB-lite"/>
    </source>
</evidence>
<dbReference type="InterPro" id="IPR046348">
    <property type="entry name" value="SIS_dom_sf"/>
</dbReference>
<dbReference type="GO" id="GO:1901135">
    <property type="term" value="P:carbohydrate derivative metabolic process"/>
    <property type="evidence" value="ECO:0007669"/>
    <property type="project" value="InterPro"/>
</dbReference>
<dbReference type="SUPFAM" id="SSF53697">
    <property type="entry name" value="SIS domain"/>
    <property type="match status" value="1"/>
</dbReference>
<dbReference type="GO" id="GO:0005975">
    <property type="term" value="P:carbohydrate metabolic process"/>
    <property type="evidence" value="ECO:0007669"/>
    <property type="project" value="InterPro"/>
</dbReference>
<dbReference type="GO" id="GO:0004347">
    <property type="term" value="F:glucose-6-phosphate isomerase activity"/>
    <property type="evidence" value="ECO:0007669"/>
    <property type="project" value="InterPro"/>
</dbReference>
<comment type="caution">
    <text evidence="5">The sequence shown here is derived from an EMBL/GenBank/DDBJ whole genome shotgun (WGS) entry which is preliminary data.</text>
</comment>
<protein>
    <submittedName>
        <fullName evidence="5">Bifunctional glucose-6-phosphate/mannose-6-phosphate isomerase</fullName>
    </submittedName>
</protein>
<dbReference type="Pfam" id="PF10432">
    <property type="entry name" value="bact-PGI_C"/>
    <property type="match status" value="1"/>
</dbReference>
<dbReference type="InterPro" id="IPR019490">
    <property type="entry name" value="Glu6P/Mann6P_isomerase_C"/>
</dbReference>
<reference evidence="5" key="2">
    <citation type="submission" date="2020-09" db="EMBL/GenBank/DDBJ databases">
        <authorList>
            <person name="Sun Q."/>
            <person name="Zhou Y."/>
        </authorList>
    </citation>
    <scope>NUCLEOTIDE SEQUENCE</scope>
    <source>
        <strain evidence="5">CGMCC 1.12160</strain>
    </source>
</reference>
<evidence type="ECO:0000313" key="5">
    <source>
        <dbReference type="EMBL" id="GGF43024.1"/>
    </source>
</evidence>
<proteinExistence type="inferred from homology"/>
<feature type="domain" description="SIS" evidence="4">
    <location>
        <begin position="46"/>
        <end position="182"/>
    </location>
</feature>
<evidence type="ECO:0000259" key="4">
    <source>
        <dbReference type="PROSITE" id="PS51464"/>
    </source>
</evidence>
<feature type="region of interest" description="Disordered" evidence="3">
    <location>
        <begin position="309"/>
        <end position="330"/>
    </location>
</feature>